<evidence type="ECO:0000256" key="4">
    <source>
        <dbReference type="ARBA" id="ARBA00022603"/>
    </source>
</evidence>
<comment type="catalytic activity">
    <reaction evidence="7">
        <text>[protein]-L-isoaspartate + S-adenosyl-L-methionine = [protein]-L-isoaspartate alpha-methyl ester + S-adenosyl-L-homocysteine</text>
        <dbReference type="Rhea" id="RHEA:12705"/>
        <dbReference type="Rhea" id="RHEA-COMP:12143"/>
        <dbReference type="Rhea" id="RHEA-COMP:12144"/>
        <dbReference type="ChEBI" id="CHEBI:57856"/>
        <dbReference type="ChEBI" id="CHEBI:59789"/>
        <dbReference type="ChEBI" id="CHEBI:90596"/>
        <dbReference type="ChEBI" id="CHEBI:90598"/>
        <dbReference type="EC" id="2.1.1.77"/>
    </reaction>
</comment>
<comment type="caution">
    <text evidence="8">The sequence shown here is derived from an EMBL/GenBank/DDBJ whole genome shotgun (WGS) entry which is preliminary data.</text>
</comment>
<dbReference type="PANTHER" id="PTHR11579:SF0">
    <property type="entry name" value="PROTEIN-L-ISOASPARTATE(D-ASPARTATE) O-METHYLTRANSFERASE"/>
    <property type="match status" value="1"/>
</dbReference>
<evidence type="ECO:0000256" key="3">
    <source>
        <dbReference type="ARBA" id="ARBA00022490"/>
    </source>
</evidence>
<dbReference type="EMBL" id="JBDODL010000361">
    <property type="protein sequence ID" value="MES1919670.1"/>
    <property type="molecule type" value="Genomic_DNA"/>
</dbReference>
<evidence type="ECO:0000256" key="2">
    <source>
        <dbReference type="ARBA" id="ARBA00005369"/>
    </source>
</evidence>
<gene>
    <name evidence="8" type="ORF">MHBO_001460</name>
</gene>
<dbReference type="PROSITE" id="PS01279">
    <property type="entry name" value="PCMT"/>
    <property type="match status" value="1"/>
</dbReference>
<evidence type="ECO:0000256" key="1">
    <source>
        <dbReference type="ARBA" id="ARBA00004496"/>
    </source>
</evidence>
<evidence type="ECO:0000313" key="8">
    <source>
        <dbReference type="EMBL" id="MES1919670.1"/>
    </source>
</evidence>
<proteinExistence type="inferred from homology"/>
<keyword evidence="5 7" id="KW-0808">Transferase</keyword>
<comment type="similarity">
    <text evidence="2 7">Belongs to the methyltransferase superfamily. L-isoaspartyl/D-aspartyl protein methyltransferase family.</text>
</comment>
<dbReference type="SUPFAM" id="SSF53335">
    <property type="entry name" value="S-adenosyl-L-methionine-dependent methyltransferases"/>
    <property type="match status" value="1"/>
</dbReference>
<dbReference type="EC" id="2.1.1.77" evidence="7"/>
<dbReference type="CDD" id="cd02440">
    <property type="entry name" value="AdoMet_MTases"/>
    <property type="match status" value="1"/>
</dbReference>
<keyword evidence="6 7" id="KW-0949">S-adenosyl-L-methionine</keyword>
<dbReference type="Proteomes" id="UP001439008">
    <property type="component" value="Unassembled WGS sequence"/>
</dbReference>
<organism evidence="8 9">
    <name type="scientific">Bonamia ostreae</name>
    <dbReference type="NCBI Taxonomy" id="126728"/>
    <lineage>
        <taxon>Eukaryota</taxon>
        <taxon>Sar</taxon>
        <taxon>Rhizaria</taxon>
        <taxon>Endomyxa</taxon>
        <taxon>Ascetosporea</taxon>
        <taxon>Haplosporida</taxon>
        <taxon>Bonamia</taxon>
    </lineage>
</organism>
<sequence length="219" mass="24121">MTSSGIVKNKDLIQYLIKGKILKNERAVIAMMQVDRKNFCTSKYPYRDIPTPIGNGATISAPHIHALYIELLSDFLKPGAKALDIGSGSGYSTAVMAHMVKPGGKAVGIEQIRSLVKFSNQNVDKDSYSLRINNNIEFVEGDGREGWAKEAPYDAIHVGAASEGIPKTLKEQLKIGGRMILPVNTPGDKEKQILMQVDKKGPDSFEYTDLGEVLFYFKK</sequence>
<name>A0ABV2AJ17_9EUKA</name>
<reference evidence="8 9" key="1">
    <citation type="journal article" date="2024" name="BMC Biol.">
        <title>Comparative genomics of Ascetosporea gives new insight into the evolutionary basis for animal parasitism in Rhizaria.</title>
        <authorList>
            <person name="Hiltunen Thoren M."/>
            <person name="Onut-Brannstrom I."/>
            <person name="Alfjorden A."/>
            <person name="Peckova H."/>
            <person name="Swords F."/>
            <person name="Hooper C."/>
            <person name="Holzer A.S."/>
            <person name="Bass D."/>
            <person name="Burki F."/>
        </authorList>
    </citation>
    <scope>NUCLEOTIDE SEQUENCE [LARGE SCALE GENOMIC DNA]</scope>
    <source>
        <strain evidence="8">20-A016</strain>
    </source>
</reference>
<keyword evidence="4 7" id="KW-0489">Methyltransferase</keyword>
<protein>
    <recommendedName>
        <fullName evidence="7">Protein-L-isoaspartate O-methyltransferase</fullName>
        <ecNumber evidence="7">2.1.1.77</ecNumber>
    </recommendedName>
</protein>
<dbReference type="Gene3D" id="3.40.50.150">
    <property type="entry name" value="Vaccinia Virus protein VP39"/>
    <property type="match status" value="1"/>
</dbReference>
<dbReference type="PANTHER" id="PTHR11579">
    <property type="entry name" value="PROTEIN-L-ISOASPARTATE O-METHYLTRANSFERASE"/>
    <property type="match status" value="1"/>
</dbReference>
<evidence type="ECO:0000256" key="6">
    <source>
        <dbReference type="ARBA" id="ARBA00022691"/>
    </source>
</evidence>
<evidence type="ECO:0000256" key="5">
    <source>
        <dbReference type="ARBA" id="ARBA00022679"/>
    </source>
</evidence>
<dbReference type="NCBIfam" id="TIGR00080">
    <property type="entry name" value="pimt"/>
    <property type="match status" value="1"/>
</dbReference>
<evidence type="ECO:0000313" key="9">
    <source>
        <dbReference type="Proteomes" id="UP001439008"/>
    </source>
</evidence>
<keyword evidence="3" id="KW-0963">Cytoplasm</keyword>
<keyword evidence="9" id="KW-1185">Reference proteome</keyword>
<evidence type="ECO:0000256" key="7">
    <source>
        <dbReference type="RuleBase" id="RU003802"/>
    </source>
</evidence>
<comment type="subcellular location">
    <subcellularLocation>
        <location evidence="1">Cytoplasm</location>
    </subcellularLocation>
</comment>
<dbReference type="InterPro" id="IPR000682">
    <property type="entry name" value="PCMT"/>
</dbReference>
<dbReference type="Pfam" id="PF01135">
    <property type="entry name" value="PCMT"/>
    <property type="match status" value="1"/>
</dbReference>
<dbReference type="InterPro" id="IPR029063">
    <property type="entry name" value="SAM-dependent_MTases_sf"/>
</dbReference>
<accession>A0ABV2AJ17</accession>